<organism evidence="2 3">
    <name type="scientific">Lactuca saligna</name>
    <name type="common">Willowleaf lettuce</name>
    <dbReference type="NCBI Taxonomy" id="75948"/>
    <lineage>
        <taxon>Eukaryota</taxon>
        <taxon>Viridiplantae</taxon>
        <taxon>Streptophyta</taxon>
        <taxon>Embryophyta</taxon>
        <taxon>Tracheophyta</taxon>
        <taxon>Spermatophyta</taxon>
        <taxon>Magnoliopsida</taxon>
        <taxon>eudicotyledons</taxon>
        <taxon>Gunneridae</taxon>
        <taxon>Pentapetalae</taxon>
        <taxon>asterids</taxon>
        <taxon>campanulids</taxon>
        <taxon>Asterales</taxon>
        <taxon>Asteraceae</taxon>
        <taxon>Cichorioideae</taxon>
        <taxon>Cichorieae</taxon>
        <taxon>Lactucinae</taxon>
        <taxon>Lactuca</taxon>
    </lineage>
</organism>
<gene>
    <name evidence="2" type="ORF">LSALG_LOCUS34852</name>
</gene>
<protein>
    <submittedName>
        <fullName evidence="2">Uncharacterized protein</fullName>
    </submittedName>
</protein>
<dbReference type="EMBL" id="OX465084">
    <property type="protein sequence ID" value="CAI9295936.1"/>
    <property type="molecule type" value="Genomic_DNA"/>
</dbReference>
<accession>A0AA35ZPI1</accession>
<proteinExistence type="predicted"/>
<evidence type="ECO:0000256" key="1">
    <source>
        <dbReference type="SAM" id="MobiDB-lite"/>
    </source>
</evidence>
<feature type="compositionally biased region" description="Basic and acidic residues" evidence="1">
    <location>
        <begin position="1"/>
        <end position="22"/>
    </location>
</feature>
<feature type="region of interest" description="Disordered" evidence="1">
    <location>
        <begin position="1"/>
        <end position="24"/>
    </location>
</feature>
<sequence length="484" mass="54373">MENRWRGDDSWNKKQKSQERNRSHCIGPHMNRLTISLNVQSFYVTNFPEWVHFINLWKVCSRLGVRNVDEMVNNLRDIWFGSYKLFVSLAIIHKNDASHFPHGIPSKVVKQVSQGNSYPSVLKGPSLNHYNKAPGDEIIELHAGDFFLKKRNLLVFPRLYTFLPCLIFECYVKMKGTIVQLGDVHGDDVYKNHVCILMSYHGIIYEELKVSVDGVLFPICVKEAPRWTPSFSHIVSSSQGDEGEDNRHKLDDEISNSIQDKDDASLGPFNIYETLERMDRENVNVVKFPLKRNFSNSGCGKKTLDVTPPRVNLKIAIALSLEFSSLPVEFATLVVQSAVLPPDAIKSITSPPDLVTPIILVHHAAPLNSTCSAMVNEVPVVESHPNVTVRSSSIPLGFSGCFGRISGIDIDEDDLSHPPSYSIPCNSFGDGNKSLLEGSFNNHKFFIELNKKLEMGEAIGYNVEGCFKWLKQVVEGHGLNHNLL</sequence>
<reference evidence="2" key="1">
    <citation type="submission" date="2023-04" db="EMBL/GenBank/DDBJ databases">
        <authorList>
            <person name="Vijverberg K."/>
            <person name="Xiong W."/>
            <person name="Schranz E."/>
        </authorList>
    </citation>
    <scope>NUCLEOTIDE SEQUENCE</scope>
</reference>
<dbReference type="AlphaFoldDB" id="A0AA35ZPI1"/>
<evidence type="ECO:0000313" key="3">
    <source>
        <dbReference type="Proteomes" id="UP001177003"/>
    </source>
</evidence>
<dbReference type="Proteomes" id="UP001177003">
    <property type="component" value="Chromosome 8"/>
</dbReference>
<name>A0AA35ZPI1_LACSI</name>
<evidence type="ECO:0000313" key="2">
    <source>
        <dbReference type="EMBL" id="CAI9295936.1"/>
    </source>
</evidence>
<keyword evidence="3" id="KW-1185">Reference proteome</keyword>